<dbReference type="Pfam" id="PF04157">
    <property type="entry name" value="EAP30"/>
    <property type="match status" value="1"/>
</dbReference>
<dbReference type="InterPro" id="IPR016689">
    <property type="entry name" value="ESCRT-2_cplx_Snf8"/>
</dbReference>
<comment type="similarity">
    <text evidence="1">Belongs to the SNF8 family.</text>
</comment>
<dbReference type="Gene3D" id="6.10.140.180">
    <property type="match status" value="1"/>
</dbReference>
<evidence type="ECO:0000256" key="1">
    <source>
        <dbReference type="ARBA" id="ARBA00009834"/>
    </source>
</evidence>
<dbReference type="FunCoup" id="A0A316YWQ7">
    <property type="interactions" value="218"/>
</dbReference>
<dbReference type="EMBL" id="KZ819634">
    <property type="protein sequence ID" value="PWN93857.1"/>
    <property type="molecule type" value="Genomic_DNA"/>
</dbReference>
<dbReference type="GeneID" id="37041401"/>
<organism evidence="2 3">
    <name type="scientific">Acaromyces ingoldii</name>
    <dbReference type="NCBI Taxonomy" id="215250"/>
    <lineage>
        <taxon>Eukaryota</taxon>
        <taxon>Fungi</taxon>
        <taxon>Dikarya</taxon>
        <taxon>Basidiomycota</taxon>
        <taxon>Ustilaginomycotina</taxon>
        <taxon>Exobasidiomycetes</taxon>
        <taxon>Exobasidiales</taxon>
        <taxon>Cryptobasidiaceae</taxon>
        <taxon>Acaromyces</taxon>
    </lineage>
</organism>
<evidence type="ECO:0000313" key="3">
    <source>
        <dbReference type="Proteomes" id="UP000245768"/>
    </source>
</evidence>
<dbReference type="PANTHER" id="PTHR12806:SF0">
    <property type="entry name" value="VACUOLAR-SORTING PROTEIN SNF8"/>
    <property type="match status" value="1"/>
</dbReference>
<dbReference type="SUPFAM" id="SSF46785">
    <property type="entry name" value="Winged helix' DNA-binding domain"/>
    <property type="match status" value="1"/>
</dbReference>
<dbReference type="RefSeq" id="XP_025381055.1">
    <property type="nucleotide sequence ID" value="XM_025519485.1"/>
</dbReference>
<proteinExistence type="inferred from homology"/>
<dbReference type="InterPro" id="IPR036388">
    <property type="entry name" value="WH-like_DNA-bd_sf"/>
</dbReference>
<sequence>MRRGPGLAALDRSAATSLQYNSLSSELTSSQLTELHAQLDTFSSALRNFAARHRGDIKRDASFRHAFQQMCAAIGVDPLGGRAGPGGLGNLGRMWNDVLGLGDWQYELGIQIIDVCVSTRPYNGGLIRMDDLIRAVMHSRGKKEGEEGDITEEDVVRSIAVLKPLGSGYEVIDIAGTKMVRSVPKELDTDTSVVLGLLSSSSSSTAAFNDAVGNRYVTEDGLLDPCPELAKGKWTRQRARAILDDLSLGQGILWIDEQAHPARYYSLLGLGAGLTA</sequence>
<dbReference type="PANTHER" id="PTHR12806">
    <property type="entry name" value="EAP30 SUBUNIT OF ELL COMPLEX"/>
    <property type="match status" value="1"/>
</dbReference>
<keyword evidence="2" id="KW-0238">DNA-binding</keyword>
<evidence type="ECO:0000313" key="2">
    <source>
        <dbReference type="EMBL" id="PWN93857.1"/>
    </source>
</evidence>
<dbReference type="Proteomes" id="UP000245768">
    <property type="component" value="Unassembled WGS sequence"/>
</dbReference>
<dbReference type="OrthoDB" id="283883at2759"/>
<reference evidence="2 3" key="1">
    <citation type="journal article" date="2018" name="Mol. Biol. Evol.">
        <title>Broad Genomic Sampling Reveals a Smut Pathogenic Ancestry of the Fungal Clade Ustilaginomycotina.</title>
        <authorList>
            <person name="Kijpornyongpan T."/>
            <person name="Mondo S.J."/>
            <person name="Barry K."/>
            <person name="Sandor L."/>
            <person name="Lee J."/>
            <person name="Lipzen A."/>
            <person name="Pangilinan J."/>
            <person name="LaButti K."/>
            <person name="Hainaut M."/>
            <person name="Henrissat B."/>
            <person name="Grigoriev I.V."/>
            <person name="Spatafora J.W."/>
            <person name="Aime M.C."/>
        </authorList>
    </citation>
    <scope>NUCLEOTIDE SEQUENCE [LARGE SCALE GENOMIC DNA]</scope>
    <source>
        <strain evidence="2 3">MCA 4198</strain>
    </source>
</reference>
<dbReference type="GO" id="GO:0000814">
    <property type="term" value="C:ESCRT II complex"/>
    <property type="evidence" value="ECO:0007669"/>
    <property type="project" value="InterPro"/>
</dbReference>
<dbReference type="STRING" id="215250.A0A316YWQ7"/>
<dbReference type="Gene3D" id="1.10.10.10">
    <property type="entry name" value="Winged helix-like DNA-binding domain superfamily/Winged helix DNA-binding domain"/>
    <property type="match status" value="2"/>
</dbReference>
<dbReference type="InParanoid" id="A0A316YWQ7"/>
<name>A0A316YWQ7_9BASI</name>
<dbReference type="GO" id="GO:0003677">
    <property type="term" value="F:DNA binding"/>
    <property type="evidence" value="ECO:0007669"/>
    <property type="project" value="UniProtKB-KW"/>
</dbReference>
<keyword evidence="3" id="KW-1185">Reference proteome</keyword>
<dbReference type="InterPro" id="IPR040608">
    <property type="entry name" value="Snf8/Vps36"/>
</dbReference>
<protein>
    <submittedName>
        <fullName evidence="2">Winged helix DNA-binding domain-containing protein</fullName>
    </submittedName>
</protein>
<gene>
    <name evidence="2" type="ORF">FA10DRAFT_248251</name>
</gene>
<dbReference type="GO" id="GO:0043328">
    <property type="term" value="P:protein transport to vacuole involved in ubiquitin-dependent protein catabolic process via the multivesicular body sorting pathway"/>
    <property type="evidence" value="ECO:0007669"/>
    <property type="project" value="TreeGrafter"/>
</dbReference>
<dbReference type="AlphaFoldDB" id="A0A316YWQ7"/>
<accession>A0A316YWQ7</accession>
<dbReference type="InterPro" id="IPR036390">
    <property type="entry name" value="WH_DNA-bd_sf"/>
</dbReference>